<evidence type="ECO:0000313" key="3">
    <source>
        <dbReference type="EMBL" id="EPQ28107.1"/>
    </source>
</evidence>
<dbReference type="HOGENOM" id="CLU_047270_0_0_1"/>
<dbReference type="RefSeq" id="XP_007880150.1">
    <property type="nucleotide sequence ID" value="XM_007881959.1"/>
</dbReference>
<feature type="transmembrane region" description="Helical" evidence="2">
    <location>
        <begin position="316"/>
        <end position="335"/>
    </location>
</feature>
<dbReference type="EMBL" id="KE361636">
    <property type="protein sequence ID" value="EPQ28107.1"/>
    <property type="molecule type" value="Genomic_DNA"/>
</dbReference>
<sequence length="350" mass="36206">MTTSGLMGILPRSPSPSASSPNPGPRSDVTHFIRSTDTTPKKGAAIDASSSSSRHAAAIAPLTIGTGSGGSTAPEYLAQHDAGAALSPRLSTASIRRYSFGGTVPTSTGNVGRRSIAHSYRVLGFDEEAEEAVAMSRLKNGQVDVSWPEIHQDDNLTPSSPSASRSAHSRSGSLLSKGKARADSIPDRIAEDPYGEFSDADDTLPLADIDLEQGAGPSASGAPSHSTQGAADRSIYGHKSPSRLGLLRGLGIGQSDAASPYAPRAKEYESDEEDLEASKPTYFREFGSTSGGESGGGLGKMGSPDGFEAVTARESAWMWASVLLVAAICLVAMLISTDVIDWPGDGLGRN</sequence>
<organism evidence="3 4">
    <name type="scientific">Pseudozyma flocculosa PF-1</name>
    <dbReference type="NCBI Taxonomy" id="1277687"/>
    <lineage>
        <taxon>Eukaryota</taxon>
        <taxon>Fungi</taxon>
        <taxon>Dikarya</taxon>
        <taxon>Basidiomycota</taxon>
        <taxon>Ustilaginomycotina</taxon>
        <taxon>Ustilaginomycetes</taxon>
        <taxon>Ustilaginales</taxon>
        <taxon>Ustilaginaceae</taxon>
        <taxon>Pseudozyma</taxon>
    </lineage>
</organism>
<dbReference type="AlphaFoldDB" id="A0A061H5D7"/>
<feature type="compositionally biased region" description="Basic and acidic residues" evidence="1">
    <location>
        <begin position="180"/>
        <end position="191"/>
    </location>
</feature>
<dbReference type="GeneID" id="19318538"/>
<feature type="compositionally biased region" description="Low complexity" evidence="1">
    <location>
        <begin position="214"/>
        <end position="224"/>
    </location>
</feature>
<reference evidence="3 4" key="1">
    <citation type="journal article" date="2013" name="Plant Cell">
        <title>The transition from a phytopathogenic smut ancestor to an anamorphic biocontrol agent deciphered by comparative whole-genome analysis.</title>
        <authorList>
            <person name="Lefebvre F."/>
            <person name="Joly D.L."/>
            <person name="Labbe C."/>
            <person name="Teichmann B."/>
            <person name="Linning R."/>
            <person name="Belzile F."/>
            <person name="Bakkeren G."/>
            <person name="Belanger R.R."/>
        </authorList>
    </citation>
    <scope>NUCLEOTIDE SEQUENCE [LARGE SCALE GENOMIC DNA]</scope>
    <source>
        <strain evidence="3 4">PF-1</strain>
    </source>
</reference>
<protein>
    <submittedName>
        <fullName evidence="3">Uncharacterized protein</fullName>
    </submittedName>
</protein>
<feature type="compositionally biased region" description="Low complexity" evidence="1">
    <location>
        <begin position="11"/>
        <end position="27"/>
    </location>
</feature>
<proteinExistence type="predicted"/>
<dbReference type="OrthoDB" id="3366645at2759"/>
<keyword evidence="2" id="KW-0812">Transmembrane</keyword>
<feature type="compositionally biased region" description="Low complexity" evidence="1">
    <location>
        <begin position="158"/>
        <end position="176"/>
    </location>
</feature>
<feature type="compositionally biased region" description="Gly residues" evidence="1">
    <location>
        <begin position="289"/>
        <end position="299"/>
    </location>
</feature>
<gene>
    <name evidence="3" type="ORF">PFL1_04434</name>
</gene>
<evidence type="ECO:0000256" key="1">
    <source>
        <dbReference type="SAM" id="MobiDB-lite"/>
    </source>
</evidence>
<dbReference type="eggNOG" id="ENOG502RDHU">
    <property type="taxonomic scope" value="Eukaryota"/>
</dbReference>
<feature type="region of interest" description="Disordered" evidence="1">
    <location>
        <begin position="1"/>
        <end position="52"/>
    </location>
</feature>
<name>A0A061H5D7_9BASI</name>
<accession>A0A061H5D7</accession>
<dbReference type="KEGG" id="pfp:PFL1_04434"/>
<dbReference type="Proteomes" id="UP000053664">
    <property type="component" value="Unassembled WGS sequence"/>
</dbReference>
<evidence type="ECO:0000256" key="2">
    <source>
        <dbReference type="SAM" id="Phobius"/>
    </source>
</evidence>
<keyword evidence="2" id="KW-1133">Transmembrane helix</keyword>
<feature type="region of interest" description="Disordered" evidence="1">
    <location>
        <begin position="150"/>
        <end position="235"/>
    </location>
</feature>
<keyword evidence="2" id="KW-0472">Membrane</keyword>
<evidence type="ECO:0000313" key="4">
    <source>
        <dbReference type="Proteomes" id="UP000053664"/>
    </source>
</evidence>
<feature type="region of interest" description="Disordered" evidence="1">
    <location>
        <begin position="257"/>
        <end position="299"/>
    </location>
</feature>